<proteinExistence type="predicted"/>
<dbReference type="InterPro" id="IPR012338">
    <property type="entry name" value="Beta-lactam/transpept-like"/>
</dbReference>
<dbReference type="PANTHER" id="PTHR43283:SF7">
    <property type="entry name" value="BETA-LACTAMASE-RELATED DOMAIN-CONTAINING PROTEIN"/>
    <property type="match status" value="1"/>
</dbReference>
<accession>A0A1N6JA07</accession>
<keyword evidence="4" id="KW-1185">Reference proteome</keyword>
<dbReference type="PANTHER" id="PTHR43283">
    <property type="entry name" value="BETA-LACTAMASE-RELATED"/>
    <property type="match status" value="1"/>
</dbReference>
<dbReference type="STRING" id="1121457.SAMN02745161_3260"/>
<dbReference type="InterPro" id="IPR050789">
    <property type="entry name" value="Diverse_Enzym_Activities"/>
</dbReference>
<dbReference type="Pfam" id="PF00144">
    <property type="entry name" value="Beta-lactamase"/>
    <property type="match status" value="1"/>
</dbReference>
<dbReference type="AlphaFoldDB" id="A0A1N6JA07"/>
<evidence type="ECO:0000313" key="4">
    <source>
        <dbReference type="Proteomes" id="UP000184694"/>
    </source>
</evidence>
<dbReference type="EMBL" id="FSRG01000009">
    <property type="protein sequence ID" value="SIO41009.1"/>
    <property type="molecule type" value="Genomic_DNA"/>
</dbReference>
<keyword evidence="1" id="KW-0732">Signal</keyword>
<sequence>MNKFIYAAIFVCLFCINATAADKSEDTTWSPPPTKILNIDTWQKGLRGEGLANLQHIMPNLMAVNAQDIFPLNFQATNYELYEIPSVAKVLAHPAVSAVVVITHDGNVLLEHYKNGHSRSSTFSDQSSTKSIGYILLNQVLKEGKISLNESIEKFIPNIGSGFRGRTVGDVASMAVNHNVAELAAYLNDPQALEMFNRDERVIGLQRNDERETISLFVQDIDIAPNSKSNKWKGEIANYATINTTVLGMALANAAGTRLEDMVRSLLHRIGGQNTIYMGTDFDGTPVIGASLLSSTVDFARYGRLLIEDKAQAIEDIKQAETQGQPVPAELTSIKSYYYKSMISNQYGLGHSGWGGQLIWADPVSGIIVAINSQLTSMLPAPYDHFNKLYKATLDIVKHYR</sequence>
<feature type="chain" id="PRO_5012116618" evidence="1">
    <location>
        <begin position="21"/>
        <end position="401"/>
    </location>
</feature>
<reference evidence="4" key="1">
    <citation type="submission" date="2016-11" db="EMBL/GenBank/DDBJ databases">
        <authorList>
            <person name="Varghese N."/>
            <person name="Submissions S."/>
        </authorList>
    </citation>
    <scope>NUCLEOTIDE SEQUENCE [LARGE SCALE GENOMIC DNA]</scope>
    <source>
        <strain evidence="4">DSM 17456</strain>
    </source>
</reference>
<organism evidence="3 4">
    <name type="scientific">Halodesulfovibrio marinisediminis DSM 17456</name>
    <dbReference type="NCBI Taxonomy" id="1121457"/>
    <lineage>
        <taxon>Bacteria</taxon>
        <taxon>Pseudomonadati</taxon>
        <taxon>Thermodesulfobacteriota</taxon>
        <taxon>Desulfovibrionia</taxon>
        <taxon>Desulfovibrionales</taxon>
        <taxon>Desulfovibrionaceae</taxon>
        <taxon>Halodesulfovibrio</taxon>
    </lineage>
</organism>
<feature type="domain" description="Beta-lactamase-related" evidence="2">
    <location>
        <begin position="95"/>
        <end position="377"/>
    </location>
</feature>
<dbReference type="SUPFAM" id="SSF56601">
    <property type="entry name" value="beta-lactamase/transpeptidase-like"/>
    <property type="match status" value="1"/>
</dbReference>
<dbReference type="Gene3D" id="3.40.710.10">
    <property type="entry name" value="DD-peptidase/beta-lactamase superfamily"/>
    <property type="match status" value="1"/>
</dbReference>
<evidence type="ECO:0000259" key="2">
    <source>
        <dbReference type="Pfam" id="PF00144"/>
    </source>
</evidence>
<dbReference type="RefSeq" id="WP_074217990.1">
    <property type="nucleotide sequence ID" value="NZ_FSRG01000009.1"/>
</dbReference>
<name>A0A1N6JA07_9BACT</name>
<gene>
    <name evidence="3" type="ORF">SAMN02745161_3260</name>
</gene>
<dbReference type="InterPro" id="IPR001466">
    <property type="entry name" value="Beta-lactam-related"/>
</dbReference>
<feature type="signal peptide" evidence="1">
    <location>
        <begin position="1"/>
        <end position="20"/>
    </location>
</feature>
<dbReference type="Proteomes" id="UP000184694">
    <property type="component" value="Unassembled WGS sequence"/>
</dbReference>
<protein>
    <submittedName>
        <fullName evidence="3">CubicO group peptidase, beta-lactamase class C family</fullName>
    </submittedName>
</protein>
<evidence type="ECO:0000256" key="1">
    <source>
        <dbReference type="SAM" id="SignalP"/>
    </source>
</evidence>
<evidence type="ECO:0000313" key="3">
    <source>
        <dbReference type="EMBL" id="SIO41009.1"/>
    </source>
</evidence>
<dbReference type="OrthoDB" id="5905992at2"/>